<dbReference type="Proteomes" id="UP000254150">
    <property type="component" value="Unassembled WGS sequence"/>
</dbReference>
<dbReference type="GO" id="GO:0032259">
    <property type="term" value="P:methylation"/>
    <property type="evidence" value="ECO:0007669"/>
    <property type="project" value="UniProtKB-KW"/>
</dbReference>
<dbReference type="InterPro" id="IPR029063">
    <property type="entry name" value="SAM-dependent_MTases_sf"/>
</dbReference>
<dbReference type="RefSeq" id="WP_100455278.1">
    <property type="nucleotide sequence ID" value="NZ_UHID01000006.1"/>
</dbReference>
<dbReference type="AlphaFoldDB" id="A0A380P0W2"/>
<evidence type="ECO:0000259" key="1">
    <source>
        <dbReference type="Pfam" id="PF13649"/>
    </source>
</evidence>
<sequence length="334" mass="37175">MSGGATEFAKSAELFNSSIATWAVSAAWDIGLFEALTEADEIDIPWYAKTEEMDEPSLRYLLRALSYADVVQVDADRVTRGATFGEFAQSKGLFQWLTKGYGSLFQRMGEVVYDKHRTGDYVRRDSTAVSIACRDANDVFMDAAFTEVLDGLDFSVAADLGCGSGERLIQLAKRDPSVTCVGLDIAAGAIEVGTAAVAANGLQDRVTLVRGDARRLGEYEAFKDVELMTSFLMGHDFWPREQCVELFRGIRTQLPNLKHFVLCDTHRNADDETPDLPLFTMGFETAHALMGQYIPTREEWYSVFEESGWKCVKQHVYSTPANTVIFQLERADSE</sequence>
<dbReference type="Gene3D" id="1.10.10.10">
    <property type="entry name" value="Winged helix-like DNA-binding domain superfamily/Winged helix DNA-binding domain"/>
    <property type="match status" value="1"/>
</dbReference>
<reference evidence="2 3" key="1">
    <citation type="submission" date="2018-06" db="EMBL/GenBank/DDBJ databases">
        <authorList>
            <consortium name="Pathogen Informatics"/>
            <person name="Doyle S."/>
        </authorList>
    </citation>
    <scope>NUCLEOTIDE SEQUENCE [LARGE SCALE GENOMIC DNA]</scope>
    <source>
        <strain evidence="2 3">NCTC7807</strain>
    </source>
</reference>
<accession>A0A380P0W2</accession>
<evidence type="ECO:0000313" key="3">
    <source>
        <dbReference type="Proteomes" id="UP000254150"/>
    </source>
</evidence>
<evidence type="ECO:0000313" key="2">
    <source>
        <dbReference type="EMBL" id="SUP57861.1"/>
    </source>
</evidence>
<gene>
    <name evidence="2" type="ORF">NCTC7807_03407</name>
</gene>
<dbReference type="EMBL" id="UHID01000006">
    <property type="protein sequence ID" value="SUP57861.1"/>
    <property type="molecule type" value="Genomic_DNA"/>
</dbReference>
<dbReference type="Gene3D" id="3.40.50.150">
    <property type="entry name" value="Vaccinia Virus protein VP39"/>
    <property type="match status" value="1"/>
</dbReference>
<dbReference type="CDD" id="cd02440">
    <property type="entry name" value="AdoMet_MTases"/>
    <property type="match status" value="1"/>
</dbReference>
<keyword evidence="2" id="KW-0489">Methyltransferase</keyword>
<dbReference type="Pfam" id="PF13649">
    <property type="entry name" value="Methyltransf_25"/>
    <property type="match status" value="1"/>
</dbReference>
<name>A0A380P0W2_STRGR</name>
<dbReference type="GO" id="GO:0008168">
    <property type="term" value="F:methyltransferase activity"/>
    <property type="evidence" value="ECO:0007669"/>
    <property type="project" value="UniProtKB-KW"/>
</dbReference>
<feature type="domain" description="Methyltransferase" evidence="1">
    <location>
        <begin position="158"/>
        <end position="251"/>
    </location>
</feature>
<organism evidence="2 3">
    <name type="scientific">Streptomyces griseus</name>
    <dbReference type="NCBI Taxonomy" id="1911"/>
    <lineage>
        <taxon>Bacteria</taxon>
        <taxon>Bacillati</taxon>
        <taxon>Actinomycetota</taxon>
        <taxon>Actinomycetes</taxon>
        <taxon>Kitasatosporales</taxon>
        <taxon>Streptomycetaceae</taxon>
        <taxon>Streptomyces</taxon>
    </lineage>
</organism>
<dbReference type="GeneID" id="95070194"/>
<dbReference type="InterPro" id="IPR041698">
    <property type="entry name" value="Methyltransf_25"/>
</dbReference>
<protein>
    <submittedName>
        <fullName evidence="2">tRNA (Guanine-N(7)-)-methyltransferase</fullName>
    </submittedName>
</protein>
<dbReference type="InterPro" id="IPR036388">
    <property type="entry name" value="WH-like_DNA-bd_sf"/>
</dbReference>
<dbReference type="SUPFAM" id="SSF53335">
    <property type="entry name" value="S-adenosyl-L-methionine-dependent methyltransferases"/>
    <property type="match status" value="1"/>
</dbReference>
<keyword evidence="2" id="KW-0808">Transferase</keyword>
<proteinExistence type="predicted"/>